<dbReference type="CDD" id="cd01949">
    <property type="entry name" value="GGDEF"/>
    <property type="match status" value="1"/>
</dbReference>
<dbReference type="InterPro" id="IPR050469">
    <property type="entry name" value="Diguanylate_Cyclase"/>
</dbReference>
<evidence type="ECO:0000256" key="1">
    <source>
        <dbReference type="SAM" id="Phobius"/>
    </source>
</evidence>
<dbReference type="Gene3D" id="3.30.70.270">
    <property type="match status" value="1"/>
</dbReference>
<evidence type="ECO:0000313" key="3">
    <source>
        <dbReference type="EMBL" id="TGA98324.1"/>
    </source>
</evidence>
<feature type="transmembrane region" description="Helical" evidence="1">
    <location>
        <begin position="87"/>
        <end position="107"/>
    </location>
</feature>
<dbReference type="SMART" id="SM00267">
    <property type="entry name" value="GGDEF"/>
    <property type="match status" value="1"/>
</dbReference>
<keyword evidence="4" id="KW-1185">Reference proteome</keyword>
<keyword evidence="1" id="KW-1133">Transmembrane helix</keyword>
<keyword evidence="1" id="KW-0472">Membrane</keyword>
<dbReference type="OrthoDB" id="9759607at2"/>
<comment type="caution">
    <text evidence="3">The sequence shown here is derived from an EMBL/GenBank/DDBJ whole genome shotgun (WGS) entry which is preliminary data.</text>
</comment>
<dbReference type="PANTHER" id="PTHR45138:SF9">
    <property type="entry name" value="DIGUANYLATE CYCLASE DGCM-RELATED"/>
    <property type="match status" value="1"/>
</dbReference>
<dbReference type="InterPro" id="IPR043128">
    <property type="entry name" value="Rev_trsase/Diguanyl_cyclase"/>
</dbReference>
<dbReference type="Proteomes" id="UP000298347">
    <property type="component" value="Unassembled WGS sequence"/>
</dbReference>
<feature type="transmembrane region" description="Helical" evidence="1">
    <location>
        <begin position="159"/>
        <end position="183"/>
    </location>
</feature>
<sequence length="361" mass="41689">MRRYMKAIFIKKNEHVRLNRSESERKFTVFCNKSISFAFVAHILLIPIFFLLGNPYVLTSDLIAVVLDLICLRLIKKDFIRMSSLIWVLEITVLSSICVFVFGWGQGHYYYLFSLIPVVFFSRWPQFLRIIISAFLFSVTLYLYYYTHMYSPITVLTPFMATFMYVFNVTANFIGLAYASYYYRQYSERLEQKLQKLANTDDLTGIRNRRCFERTAKSQLEHYRGHETQCALIYFDLDHFKRINDTYGHAAGDRALKAVSDACRQLLRKEDLFARIGGEEFAVLLVNTTHTEAAQVAERLRKCIASCSLVLEDGTQLYLSASVGLAAPQTDDDKLSQLMAHSDLALYQAKRGGRNQVVSLI</sequence>
<organism evidence="3 4">
    <name type="scientific">Sporolactobacillus shoreae</name>
    <dbReference type="NCBI Taxonomy" id="1465501"/>
    <lineage>
        <taxon>Bacteria</taxon>
        <taxon>Bacillati</taxon>
        <taxon>Bacillota</taxon>
        <taxon>Bacilli</taxon>
        <taxon>Bacillales</taxon>
        <taxon>Sporolactobacillaceae</taxon>
        <taxon>Sporolactobacillus</taxon>
    </lineage>
</organism>
<feature type="transmembrane region" description="Helical" evidence="1">
    <location>
        <begin position="27"/>
        <end position="50"/>
    </location>
</feature>
<keyword evidence="1" id="KW-0812">Transmembrane</keyword>
<dbReference type="SUPFAM" id="SSF55073">
    <property type="entry name" value="Nucleotide cyclase"/>
    <property type="match status" value="1"/>
</dbReference>
<dbReference type="FunFam" id="3.30.70.270:FF:000001">
    <property type="entry name" value="Diguanylate cyclase domain protein"/>
    <property type="match status" value="1"/>
</dbReference>
<dbReference type="PANTHER" id="PTHR45138">
    <property type="entry name" value="REGULATORY COMPONENTS OF SENSORY TRANSDUCTION SYSTEM"/>
    <property type="match status" value="1"/>
</dbReference>
<dbReference type="Pfam" id="PF00990">
    <property type="entry name" value="GGDEF"/>
    <property type="match status" value="1"/>
</dbReference>
<dbReference type="EMBL" id="SRJD01000008">
    <property type="protein sequence ID" value="TGA98324.1"/>
    <property type="molecule type" value="Genomic_DNA"/>
</dbReference>
<reference evidence="3 4" key="1">
    <citation type="journal article" date="2015" name="Int. J. Syst. Evol. Microbiol.">
        <title>Sporolactobacillus shoreae sp. nov. and Sporolactobacillus spathodeae sp. nov., two spore-forming lactic acid bacteria isolated from tree barks in Thailand.</title>
        <authorList>
            <person name="Thamacharoensuk T."/>
            <person name="Kitahara M."/>
            <person name="Ohkuma M."/>
            <person name="Thongchul N."/>
            <person name="Tanasupawat S."/>
        </authorList>
    </citation>
    <scope>NUCLEOTIDE SEQUENCE [LARGE SCALE GENOMIC DNA]</scope>
    <source>
        <strain evidence="3 4">BK92</strain>
    </source>
</reference>
<feature type="transmembrane region" description="Helical" evidence="1">
    <location>
        <begin position="127"/>
        <end position="147"/>
    </location>
</feature>
<accession>A0A4Z0GMR1</accession>
<dbReference type="NCBIfam" id="TIGR00254">
    <property type="entry name" value="GGDEF"/>
    <property type="match status" value="1"/>
</dbReference>
<proteinExistence type="predicted"/>
<dbReference type="AlphaFoldDB" id="A0A4Z0GMR1"/>
<name>A0A4Z0GMR1_9BACL</name>
<dbReference type="GO" id="GO:0052621">
    <property type="term" value="F:diguanylate cyclase activity"/>
    <property type="evidence" value="ECO:0007669"/>
    <property type="project" value="TreeGrafter"/>
</dbReference>
<dbReference type="PROSITE" id="PS50887">
    <property type="entry name" value="GGDEF"/>
    <property type="match status" value="1"/>
</dbReference>
<dbReference type="InterPro" id="IPR029787">
    <property type="entry name" value="Nucleotide_cyclase"/>
</dbReference>
<dbReference type="InterPro" id="IPR000160">
    <property type="entry name" value="GGDEF_dom"/>
</dbReference>
<feature type="domain" description="GGDEF" evidence="2">
    <location>
        <begin position="228"/>
        <end position="361"/>
    </location>
</feature>
<evidence type="ECO:0000259" key="2">
    <source>
        <dbReference type="PROSITE" id="PS50887"/>
    </source>
</evidence>
<protein>
    <submittedName>
        <fullName evidence="3">GGDEF domain-containing protein</fullName>
    </submittedName>
</protein>
<gene>
    <name evidence="3" type="ORF">E4665_08750</name>
</gene>
<evidence type="ECO:0000313" key="4">
    <source>
        <dbReference type="Proteomes" id="UP000298347"/>
    </source>
</evidence>